<keyword evidence="2" id="KW-1185">Reference proteome</keyword>
<dbReference type="EMBL" id="JANIIK010000110">
    <property type="protein sequence ID" value="KAJ3596985.1"/>
    <property type="molecule type" value="Genomic_DNA"/>
</dbReference>
<accession>A0A9Q0DXY2</accession>
<proteinExistence type="predicted"/>
<sequence>MGLRTVGIWDILPSHREVINVLAARIHFHTGNAVSWRVCSEGDDSTEGPYHTHLPLRYRTTHTFHEPSEDGQGSVLGGLPVDPCDFVVGASYLLRVDQYPTLHGDQYPTLHGDQYPTLHGDQYPTLHGDQYPTLHGDQYPTLHGDSSFVRIY</sequence>
<evidence type="ECO:0000313" key="1">
    <source>
        <dbReference type="EMBL" id="KAJ3596985.1"/>
    </source>
</evidence>
<dbReference type="AlphaFoldDB" id="A0A9Q0DXY2"/>
<dbReference type="Proteomes" id="UP001148018">
    <property type="component" value="Unassembled WGS sequence"/>
</dbReference>
<reference evidence="1" key="1">
    <citation type="submission" date="2022-07" db="EMBL/GenBank/DDBJ databases">
        <title>Chromosome-level genome of Muraenolepis orangiensis.</title>
        <authorList>
            <person name="Kim J."/>
        </authorList>
    </citation>
    <scope>NUCLEOTIDE SEQUENCE</scope>
    <source>
        <strain evidence="1">KU_S4_2022</strain>
        <tissue evidence="1">Muscle</tissue>
    </source>
</reference>
<organism evidence="1 2">
    <name type="scientific">Muraenolepis orangiensis</name>
    <name type="common">Patagonian moray cod</name>
    <dbReference type="NCBI Taxonomy" id="630683"/>
    <lineage>
        <taxon>Eukaryota</taxon>
        <taxon>Metazoa</taxon>
        <taxon>Chordata</taxon>
        <taxon>Craniata</taxon>
        <taxon>Vertebrata</taxon>
        <taxon>Euteleostomi</taxon>
        <taxon>Actinopterygii</taxon>
        <taxon>Neopterygii</taxon>
        <taxon>Teleostei</taxon>
        <taxon>Neoteleostei</taxon>
        <taxon>Acanthomorphata</taxon>
        <taxon>Zeiogadaria</taxon>
        <taxon>Gadariae</taxon>
        <taxon>Gadiformes</taxon>
        <taxon>Muraenolepidoidei</taxon>
        <taxon>Muraenolepididae</taxon>
        <taxon>Muraenolepis</taxon>
    </lineage>
</organism>
<evidence type="ECO:0000313" key="2">
    <source>
        <dbReference type="Proteomes" id="UP001148018"/>
    </source>
</evidence>
<gene>
    <name evidence="1" type="ORF">NHX12_003385</name>
</gene>
<comment type="caution">
    <text evidence="1">The sequence shown here is derived from an EMBL/GenBank/DDBJ whole genome shotgun (WGS) entry which is preliminary data.</text>
</comment>
<name>A0A9Q0DXY2_9TELE</name>
<protein>
    <submittedName>
        <fullName evidence="1">Uncharacterized protein</fullName>
    </submittedName>
</protein>